<evidence type="ECO:0000313" key="2">
    <source>
        <dbReference type="EMBL" id="KAJ1915942.1"/>
    </source>
</evidence>
<feature type="compositionally biased region" description="Acidic residues" evidence="1">
    <location>
        <begin position="497"/>
        <end position="511"/>
    </location>
</feature>
<proteinExistence type="predicted"/>
<evidence type="ECO:0000313" key="3">
    <source>
        <dbReference type="Proteomes" id="UP001150538"/>
    </source>
</evidence>
<gene>
    <name evidence="2" type="ORF">H4219_004047</name>
</gene>
<comment type="caution">
    <text evidence="2">The sequence shown here is derived from an EMBL/GenBank/DDBJ whole genome shotgun (WGS) entry which is preliminary data.</text>
</comment>
<dbReference type="Proteomes" id="UP001150538">
    <property type="component" value="Unassembled WGS sequence"/>
</dbReference>
<name>A0A9W8A2D6_9FUNG</name>
<dbReference type="SUPFAM" id="SSF52047">
    <property type="entry name" value="RNI-like"/>
    <property type="match status" value="1"/>
</dbReference>
<dbReference type="Gene3D" id="3.80.10.10">
    <property type="entry name" value="Ribonuclease Inhibitor"/>
    <property type="match status" value="1"/>
</dbReference>
<evidence type="ECO:0000256" key="1">
    <source>
        <dbReference type="SAM" id="MobiDB-lite"/>
    </source>
</evidence>
<keyword evidence="3" id="KW-1185">Reference proteome</keyword>
<protein>
    <submittedName>
        <fullName evidence="2">Uncharacterized protein</fullName>
    </submittedName>
</protein>
<feature type="region of interest" description="Disordered" evidence="1">
    <location>
        <begin position="485"/>
        <end position="521"/>
    </location>
</feature>
<dbReference type="EMBL" id="JANBPU010000122">
    <property type="protein sequence ID" value="KAJ1915942.1"/>
    <property type="molecule type" value="Genomic_DNA"/>
</dbReference>
<accession>A0A9W8A2D6</accession>
<sequence length="598" mass="69264">MTSTNTRDVSSNIFHSHLAVGQSKKNYEAASLDLKPNDYIWVPSELIDSSNNKLVLPLVMAIQYFERRKRKFTYFGESIRASSIDGSYVKVVYRDSPAKFMKMISWIYPNARYFKLKSFPQEGEILEELFKAYPNMLGLNLQPIDDSDDHNGDSAFSSDVADNRFLERLNKPLDDFFKRNQSYIRYLEINDRVIGLKTIRLICKSCRNLQTWTFSSYFDEITLRKTTFRLDSLHSLTISFYLLNGNEKVLSHIDFCTLGRFPNLRNFIIKDVCKLKPNVCPEEPCEKKRRLSYYQDESDRYSLSRALGKMFKNNLSKWKLLTYLNCYIINNDIVLAIVESCPNILELYAPYIIDPMFKKASEPLEAQSHNFKPTNGAVLTNDGLVDAIVKIPNLEKLYLGYKDNLRNEFIDKNFIYTFGKVISNLGSFKGRTSVENYEFEDATLKFIYNIKDFWVRGTAIPGLDLSRLYSYLPCLKVAYFEASEDQPPHQDTYNSVYDDDNNNDDNNDDDDNSNHKIIKVKGGGESIPPKLVTDMVNTGVSHFAIKKLYYECGFKDKVGQRYKGGCANEFQEYFKRHFTSVIPNLEDIHIMEKPPHAK</sequence>
<organism evidence="2 3">
    <name type="scientific">Mycoemilia scoparia</name>
    <dbReference type="NCBI Taxonomy" id="417184"/>
    <lineage>
        <taxon>Eukaryota</taxon>
        <taxon>Fungi</taxon>
        <taxon>Fungi incertae sedis</taxon>
        <taxon>Zoopagomycota</taxon>
        <taxon>Kickxellomycotina</taxon>
        <taxon>Kickxellomycetes</taxon>
        <taxon>Kickxellales</taxon>
        <taxon>Kickxellaceae</taxon>
        <taxon>Mycoemilia</taxon>
    </lineage>
</organism>
<dbReference type="AlphaFoldDB" id="A0A9W8A2D6"/>
<reference evidence="2" key="1">
    <citation type="submission" date="2022-07" db="EMBL/GenBank/DDBJ databases">
        <title>Phylogenomic reconstructions and comparative analyses of Kickxellomycotina fungi.</title>
        <authorList>
            <person name="Reynolds N.K."/>
            <person name="Stajich J.E."/>
            <person name="Barry K."/>
            <person name="Grigoriev I.V."/>
            <person name="Crous P."/>
            <person name="Smith M.E."/>
        </authorList>
    </citation>
    <scope>NUCLEOTIDE SEQUENCE</scope>
    <source>
        <strain evidence="2">NBRC 100468</strain>
    </source>
</reference>
<dbReference type="InterPro" id="IPR032675">
    <property type="entry name" value="LRR_dom_sf"/>
</dbReference>